<sequence length="47" mass="5322">MGGSDAHTEPFLIEAIEKQRDEKPRSMRALPRLVWKDKPVFSAAALQ</sequence>
<dbReference type="AlphaFoldDB" id="A0A326UD65"/>
<evidence type="ECO:0000313" key="1">
    <source>
        <dbReference type="EMBL" id="PZW27111.1"/>
    </source>
</evidence>
<protein>
    <submittedName>
        <fullName evidence="1">Uncharacterized protein</fullName>
    </submittedName>
</protein>
<name>A0A326UD65_THEHA</name>
<accession>A0A326UD65</accession>
<gene>
    <name evidence="1" type="ORF">EI42_03674</name>
</gene>
<dbReference type="EMBL" id="QKUF01000013">
    <property type="protein sequence ID" value="PZW27111.1"/>
    <property type="molecule type" value="Genomic_DNA"/>
</dbReference>
<reference evidence="1 2" key="1">
    <citation type="submission" date="2018-06" db="EMBL/GenBank/DDBJ databases">
        <title>Genomic Encyclopedia of Archaeal and Bacterial Type Strains, Phase II (KMG-II): from individual species to whole genera.</title>
        <authorList>
            <person name="Goeker M."/>
        </authorList>
    </citation>
    <scope>NUCLEOTIDE SEQUENCE [LARGE SCALE GENOMIC DNA]</scope>
    <source>
        <strain evidence="1 2">ATCC BAA-1881</strain>
    </source>
</reference>
<keyword evidence="2" id="KW-1185">Reference proteome</keyword>
<dbReference type="Proteomes" id="UP000248806">
    <property type="component" value="Unassembled WGS sequence"/>
</dbReference>
<proteinExistence type="predicted"/>
<comment type="caution">
    <text evidence="1">The sequence shown here is derived from an EMBL/GenBank/DDBJ whole genome shotgun (WGS) entry which is preliminary data.</text>
</comment>
<organism evidence="1 2">
    <name type="scientific">Thermosporothrix hazakensis</name>
    <dbReference type="NCBI Taxonomy" id="644383"/>
    <lineage>
        <taxon>Bacteria</taxon>
        <taxon>Bacillati</taxon>
        <taxon>Chloroflexota</taxon>
        <taxon>Ktedonobacteria</taxon>
        <taxon>Ktedonobacterales</taxon>
        <taxon>Thermosporotrichaceae</taxon>
        <taxon>Thermosporothrix</taxon>
    </lineage>
</organism>
<evidence type="ECO:0000313" key="2">
    <source>
        <dbReference type="Proteomes" id="UP000248806"/>
    </source>
</evidence>